<dbReference type="Pfam" id="PF18998">
    <property type="entry name" value="Flg_new_2"/>
    <property type="match status" value="9"/>
</dbReference>
<dbReference type="SUPFAM" id="SSF49899">
    <property type="entry name" value="Concanavalin A-like lectins/glucanases"/>
    <property type="match status" value="2"/>
</dbReference>
<dbReference type="InterPro" id="IPR013320">
    <property type="entry name" value="ConA-like_dom_sf"/>
</dbReference>
<feature type="domain" description="Bacterial repeat" evidence="3">
    <location>
        <begin position="752"/>
        <end position="822"/>
    </location>
</feature>
<dbReference type="InterPro" id="IPR044060">
    <property type="entry name" value="Bacterial_rp_domain"/>
</dbReference>
<keyword evidence="2" id="KW-0732">Signal</keyword>
<reference evidence="4" key="1">
    <citation type="submission" date="2016-01" db="EMBL/GenBank/DDBJ databases">
        <authorList>
            <person name="Mcilroy J.S."/>
            <person name="Karst M S."/>
            <person name="Albertsen M."/>
        </authorList>
    </citation>
    <scope>NUCLEOTIDE SEQUENCE</scope>
    <source>
        <strain evidence="4">Cfx-K</strain>
    </source>
</reference>
<dbReference type="NCBIfam" id="TIGR02543">
    <property type="entry name" value="List_Bact_rpt"/>
    <property type="match status" value="1"/>
</dbReference>
<feature type="chain" id="PRO_5008240537" description="Bacterial repeat domain-containing protein" evidence="2">
    <location>
        <begin position="18"/>
        <end position="1485"/>
    </location>
</feature>
<feature type="compositionally biased region" description="Low complexity" evidence="1">
    <location>
        <begin position="51"/>
        <end position="61"/>
    </location>
</feature>
<dbReference type="Proteomes" id="UP000215027">
    <property type="component" value="Chromosome I"/>
</dbReference>
<feature type="domain" description="Bacterial repeat" evidence="3">
    <location>
        <begin position="827"/>
        <end position="895"/>
    </location>
</feature>
<organism evidence="4 5">
    <name type="scientific">Candidatus Promineifilum breve</name>
    <dbReference type="NCBI Taxonomy" id="1806508"/>
    <lineage>
        <taxon>Bacteria</taxon>
        <taxon>Bacillati</taxon>
        <taxon>Chloroflexota</taxon>
        <taxon>Ardenticatenia</taxon>
        <taxon>Candidatus Promineifilales</taxon>
        <taxon>Candidatus Promineifilaceae</taxon>
        <taxon>Candidatus Promineifilum</taxon>
    </lineage>
</organism>
<keyword evidence="5" id="KW-1185">Reference proteome</keyword>
<feature type="compositionally biased region" description="Low complexity" evidence="1">
    <location>
        <begin position="22"/>
        <end position="35"/>
    </location>
</feature>
<gene>
    <name evidence="4" type="ORF">CFX0092_A1511</name>
</gene>
<evidence type="ECO:0000259" key="3">
    <source>
        <dbReference type="Pfam" id="PF18998"/>
    </source>
</evidence>
<feature type="domain" description="Bacterial repeat" evidence="3">
    <location>
        <begin position="681"/>
        <end position="748"/>
    </location>
</feature>
<feature type="domain" description="Bacterial repeat" evidence="3">
    <location>
        <begin position="1045"/>
        <end position="1115"/>
    </location>
</feature>
<proteinExistence type="predicted"/>
<dbReference type="EMBL" id="LN890655">
    <property type="protein sequence ID" value="CUS03389.2"/>
    <property type="molecule type" value="Genomic_DNA"/>
</dbReference>
<dbReference type="Gene3D" id="2.60.120.200">
    <property type="match status" value="2"/>
</dbReference>
<accession>A0A160T2D4</accession>
<feature type="region of interest" description="Disordered" evidence="1">
    <location>
        <begin position="22"/>
        <end position="68"/>
    </location>
</feature>
<dbReference type="InterPro" id="IPR013378">
    <property type="entry name" value="InlB-like_B-rpt"/>
</dbReference>
<protein>
    <recommendedName>
        <fullName evidence="3">Bacterial repeat domain-containing protein</fullName>
    </recommendedName>
</protein>
<evidence type="ECO:0000313" key="5">
    <source>
        <dbReference type="Proteomes" id="UP000215027"/>
    </source>
</evidence>
<feature type="domain" description="Bacterial repeat" evidence="3">
    <location>
        <begin position="900"/>
        <end position="966"/>
    </location>
</feature>
<feature type="domain" description="Bacterial repeat" evidence="3">
    <location>
        <begin position="1405"/>
        <end position="1470"/>
    </location>
</feature>
<evidence type="ECO:0000256" key="2">
    <source>
        <dbReference type="SAM" id="SignalP"/>
    </source>
</evidence>
<feature type="domain" description="Bacterial repeat" evidence="3">
    <location>
        <begin position="399"/>
        <end position="465"/>
    </location>
</feature>
<feature type="domain" description="Bacterial repeat" evidence="3">
    <location>
        <begin position="1118"/>
        <end position="1188"/>
    </location>
</feature>
<evidence type="ECO:0000313" key="4">
    <source>
        <dbReference type="EMBL" id="CUS03389.2"/>
    </source>
</evidence>
<feature type="domain" description="Bacterial repeat" evidence="3">
    <location>
        <begin position="973"/>
        <end position="1039"/>
    </location>
</feature>
<name>A0A160T2D4_9CHLR</name>
<sequence>MSAGVVLIWLLSLTALAGAKAPAAQTRPAAPTSAPVTDAELNDTSIPPLSNGAVAGPKAVAPAPPPAAAPASPNAPLIAVWYGPNQTFGPDGDPQKWVNIVGKVTSTAQLVSLSYTLNGGPSQTLSIGPNSSRLIDAGDFNIELDYTDLLPGNNTVLITATDNAAGVGQAVVTVNYQPFAGAWTPGTYTINWAGGTKVNDVAQVVDGLWNIEAGKARAPIMGFDRLIAIGDLSWRDYTVTVPITINNMALTKNPGIGIMVRWQGHFDAGNALQPVAGWRRLGAMGWYRYEKGTPPTEGLQLLGHGGRELGTKPLTLTVGQTYIYKLNVTSSSNPNKPATYSFKMWNATQAEPAAWDIVSEGANGEPRSGSVLLVAHHTDASFGNVEVQLNSVEPKPELTLDTMGTGSGSITPNPQQATYRFGEDVVLTATPNGGSTFGGWQGDASGTTSPTTIQMFGDRAVKAVFINPSIATPVSDDFNGCGLNTQLWTFINPGGDATLTMNGTQAEFAVPAGSAHDIWTNGRNAPRIMQFAENDDFEFDVKFDSSMSTKNQAQGILIEEDEDNFLRYNFLHDGSSYRIQAFTFVDGVATQKANVPITITAPMYLRVKRVYTPGVTDVWNLYYSANGTTWSFAAGFSYNMAVSSYGVYAGNSGPNPAFVGKVDYFFNTDSPIAPEDSQRKLNITTTGSGTVERSPVKENYACDETVTLTPLPAEGFKFDSWSGDLIGTANPGTLVMNATKNVTANFVADVTYTVTTTPVGAGTVTKFPDKAAYSAGEQVTLTATPTLGNLFVNWSGDATGVTNPLVITVNGNKTIFANFAAAPPRALTVTVNGNGTVTQNPPGPTYLHGQSVTLTAVPGAGASFVGWSGAASGTTNPVTILMDADKSVTANFATNEFTLTVAPNPAGSGSVTASPAKAAYYNGEVVTLTPVPAQGFMFTGWSGDLLGSANPGQLTMTKNSVVTANFIPSDTFTVNITLDGSGSVQRNPSQTEYTYGQEVVLTAMPAPGYEFINWSGDLDGSDNPATIIVTQDMNITAHFGLEGIYSLTILPPVNGSITADPPRDLYAPNENVTLTAVPALGYMFTGWTGDATGTLNPFILQMTGNKTVSATFEPAPLYTLTVLKEGPGSVAVDPPGTQFIAGTTITLTATAESGYVFTGWSGGAVGNSNPLQLVMDGDKSITATFEEANEVISDDFDGCGTLSPLWTWKDPLGQADYSLTGSQVQIVIPPGVNYDIWKDGNHSARLTQEVANTDFELFVRFDSPLTAGIQTQGVLIEMSDDVFLRADFQYDGTALYFFAGTVDAGVGRIRFREAVPVPATPGLSMRVHRNGDQWKMMYRANDADPWIGVPKNTFKFAMNVERVGIFAASQATSNQTTAPGHTALFDYFFNAAAPIVPEDANAPGITVSKVGQGTVSQTPPGPAYTCGQQVQLSATPAAGWEFLNWSGALNGVTPTQSLTVSGKHAVTATFVLLESHKLFLPTVIQ</sequence>
<dbReference type="KEGG" id="pbf:CFX0092_A1511"/>
<evidence type="ECO:0000256" key="1">
    <source>
        <dbReference type="SAM" id="MobiDB-lite"/>
    </source>
</evidence>
<feature type="signal peptide" evidence="2">
    <location>
        <begin position="1"/>
        <end position="17"/>
    </location>
</feature>